<dbReference type="PROSITE" id="PS50930">
    <property type="entry name" value="HTH_LYTTR"/>
    <property type="match status" value="1"/>
</dbReference>
<feature type="transmembrane region" description="Helical" evidence="1">
    <location>
        <begin position="103"/>
        <end position="129"/>
    </location>
</feature>
<dbReference type="AlphaFoldDB" id="A0A1F6GLD3"/>
<feature type="transmembrane region" description="Helical" evidence="1">
    <location>
        <begin position="12"/>
        <end position="30"/>
    </location>
</feature>
<dbReference type="Proteomes" id="UP000177583">
    <property type="component" value="Unassembled WGS sequence"/>
</dbReference>
<sequence>MVQSLKPNRYDWLALFIPLGVGLVLGVVTWESDPVRGSWGQFFDWLFFLLAGTLAHRLSWFLWHERRPRPFTHQVRTQIPYLATGILFTYAAILAQVRPQTPGLFGLILAQVLVISILVHVLMLTTGVLESFAQLREQRQQAQSQLWVETGGKQVAIPLADLLAILVQDHYCTLYYQTQGTTAELMLYGRLIDYEAQAKGWLVRVSRSALVSLGAIESIGGGRNPELKVQGVKESFRVSRSRKAELEALLDRQVATKTG</sequence>
<evidence type="ECO:0000313" key="4">
    <source>
        <dbReference type="Proteomes" id="UP000177583"/>
    </source>
</evidence>
<keyword evidence="1" id="KW-1133">Transmembrane helix</keyword>
<gene>
    <name evidence="3" type="ORF">A2557_12980</name>
</gene>
<feature type="transmembrane region" description="Helical" evidence="1">
    <location>
        <begin position="42"/>
        <end position="63"/>
    </location>
</feature>
<dbReference type="Pfam" id="PF04397">
    <property type="entry name" value="LytTR"/>
    <property type="match status" value="1"/>
</dbReference>
<dbReference type="InterPro" id="IPR007492">
    <property type="entry name" value="LytTR_DNA-bd_dom"/>
</dbReference>
<comment type="caution">
    <text evidence="3">The sequence shown here is derived from an EMBL/GenBank/DDBJ whole genome shotgun (WGS) entry which is preliminary data.</text>
</comment>
<feature type="domain" description="HTH LytTR-type" evidence="2">
    <location>
        <begin position="146"/>
        <end position="252"/>
    </location>
</feature>
<dbReference type="GO" id="GO:0003677">
    <property type="term" value="F:DNA binding"/>
    <property type="evidence" value="ECO:0007669"/>
    <property type="project" value="InterPro"/>
</dbReference>
<dbReference type="SMART" id="SM00850">
    <property type="entry name" value="LytTR"/>
    <property type="match status" value="1"/>
</dbReference>
<dbReference type="EMBL" id="MFNF01000065">
    <property type="protein sequence ID" value="OGG98925.1"/>
    <property type="molecule type" value="Genomic_DNA"/>
</dbReference>
<feature type="transmembrane region" description="Helical" evidence="1">
    <location>
        <begin position="79"/>
        <end position="97"/>
    </location>
</feature>
<keyword evidence="1" id="KW-0472">Membrane</keyword>
<organism evidence="3 4">
    <name type="scientific">Candidatus Lambdaproteobacteria bacterium RIFOXYD2_FULL_56_26</name>
    <dbReference type="NCBI Taxonomy" id="1817773"/>
    <lineage>
        <taxon>Bacteria</taxon>
        <taxon>Pseudomonadati</taxon>
        <taxon>Pseudomonadota</taxon>
        <taxon>Candidatus Lambdaproteobacteria</taxon>
    </lineage>
</organism>
<evidence type="ECO:0000259" key="2">
    <source>
        <dbReference type="PROSITE" id="PS50930"/>
    </source>
</evidence>
<reference evidence="3 4" key="1">
    <citation type="journal article" date="2016" name="Nat. Commun.">
        <title>Thousands of microbial genomes shed light on interconnected biogeochemical processes in an aquifer system.</title>
        <authorList>
            <person name="Anantharaman K."/>
            <person name="Brown C.T."/>
            <person name="Hug L.A."/>
            <person name="Sharon I."/>
            <person name="Castelle C.J."/>
            <person name="Probst A.J."/>
            <person name="Thomas B.C."/>
            <person name="Singh A."/>
            <person name="Wilkins M.J."/>
            <person name="Karaoz U."/>
            <person name="Brodie E.L."/>
            <person name="Williams K.H."/>
            <person name="Hubbard S.S."/>
            <person name="Banfield J.F."/>
        </authorList>
    </citation>
    <scope>NUCLEOTIDE SEQUENCE [LARGE SCALE GENOMIC DNA]</scope>
</reference>
<evidence type="ECO:0000256" key="1">
    <source>
        <dbReference type="SAM" id="Phobius"/>
    </source>
</evidence>
<keyword evidence="1" id="KW-0812">Transmembrane</keyword>
<evidence type="ECO:0000313" key="3">
    <source>
        <dbReference type="EMBL" id="OGG98925.1"/>
    </source>
</evidence>
<protein>
    <recommendedName>
        <fullName evidence="2">HTH LytTR-type domain-containing protein</fullName>
    </recommendedName>
</protein>
<name>A0A1F6GLD3_9PROT</name>
<proteinExistence type="predicted"/>
<dbReference type="Gene3D" id="2.40.50.1020">
    <property type="entry name" value="LytTr DNA-binding domain"/>
    <property type="match status" value="1"/>
</dbReference>
<accession>A0A1F6GLD3</accession>